<gene>
    <name evidence="3" type="ORF">MUB52_14595</name>
</gene>
<feature type="chain" id="PRO_5046940216" evidence="1">
    <location>
        <begin position="20"/>
        <end position="127"/>
    </location>
</feature>
<name>A0ABT3BHJ7_9RHOB</name>
<protein>
    <submittedName>
        <fullName evidence="3">DUF2147 domain-containing protein</fullName>
    </submittedName>
</protein>
<reference evidence="3 4" key="1">
    <citation type="submission" date="2022-04" db="EMBL/GenBank/DDBJ databases">
        <title>Roseobacter sp. WL0113 is a bacterium isolated from neritic sediment.</title>
        <authorList>
            <person name="Wang L."/>
            <person name="He W."/>
            <person name="Zhang D.-F."/>
        </authorList>
    </citation>
    <scope>NUCLEOTIDE SEQUENCE [LARGE SCALE GENOMIC DNA]</scope>
    <source>
        <strain evidence="3 4">WL0113</strain>
    </source>
</reference>
<evidence type="ECO:0000259" key="2">
    <source>
        <dbReference type="Pfam" id="PF09917"/>
    </source>
</evidence>
<evidence type="ECO:0000256" key="1">
    <source>
        <dbReference type="SAM" id="SignalP"/>
    </source>
</evidence>
<dbReference type="RefSeq" id="WP_263844979.1">
    <property type="nucleotide sequence ID" value="NZ_JALIEB010000009.1"/>
</dbReference>
<keyword evidence="4" id="KW-1185">Reference proteome</keyword>
<dbReference type="InterPro" id="IPR019223">
    <property type="entry name" value="DUF2147"/>
</dbReference>
<dbReference type="EMBL" id="JALIEB010000009">
    <property type="protein sequence ID" value="MCV3272663.1"/>
    <property type="molecule type" value="Genomic_DNA"/>
</dbReference>
<dbReference type="PANTHER" id="PTHR36919">
    <property type="entry name" value="BLR1215 PROTEIN"/>
    <property type="match status" value="1"/>
</dbReference>
<evidence type="ECO:0000313" key="3">
    <source>
        <dbReference type="EMBL" id="MCV3272663.1"/>
    </source>
</evidence>
<feature type="domain" description="DUF2147" evidence="2">
    <location>
        <begin position="24"/>
        <end position="125"/>
    </location>
</feature>
<comment type="caution">
    <text evidence="3">The sequence shown here is derived from an EMBL/GenBank/DDBJ whole genome shotgun (WGS) entry which is preliminary data.</text>
</comment>
<feature type="signal peptide" evidence="1">
    <location>
        <begin position="1"/>
        <end position="19"/>
    </location>
</feature>
<proteinExistence type="predicted"/>
<dbReference type="Gene3D" id="2.40.128.520">
    <property type="match status" value="1"/>
</dbReference>
<keyword evidence="1" id="KW-0732">Signal</keyword>
<dbReference type="PANTHER" id="PTHR36919:SF2">
    <property type="entry name" value="BLL6627 PROTEIN"/>
    <property type="match status" value="1"/>
</dbReference>
<organism evidence="3 4">
    <name type="scientific">Roseobacter sinensis</name>
    <dbReference type="NCBI Taxonomy" id="2931391"/>
    <lineage>
        <taxon>Bacteria</taxon>
        <taxon>Pseudomonadati</taxon>
        <taxon>Pseudomonadota</taxon>
        <taxon>Alphaproteobacteria</taxon>
        <taxon>Rhodobacterales</taxon>
        <taxon>Roseobacteraceae</taxon>
        <taxon>Roseobacter</taxon>
    </lineage>
</organism>
<accession>A0ABT3BHJ7</accession>
<sequence length="127" mass="13563">MKTLMTTVALVGAASLVQADPIEGVWQTEPDEGAYALVTMAPCGANFCGTIDRTFNADGEYASPNIGKTLVMDMAPDGAGKYRGKVWRPSNDKIYLGKIDLSGDRMRLSGCVAGGLICSKQIWSRVK</sequence>
<dbReference type="Pfam" id="PF09917">
    <property type="entry name" value="DUF2147"/>
    <property type="match status" value="1"/>
</dbReference>
<dbReference type="Proteomes" id="UP001208690">
    <property type="component" value="Unassembled WGS sequence"/>
</dbReference>
<evidence type="ECO:0000313" key="4">
    <source>
        <dbReference type="Proteomes" id="UP001208690"/>
    </source>
</evidence>